<organism evidence="1 2">
    <name type="scientific">Chitinophaga jiangningensis</name>
    <dbReference type="NCBI Taxonomy" id="1419482"/>
    <lineage>
        <taxon>Bacteria</taxon>
        <taxon>Pseudomonadati</taxon>
        <taxon>Bacteroidota</taxon>
        <taxon>Chitinophagia</taxon>
        <taxon>Chitinophagales</taxon>
        <taxon>Chitinophagaceae</taxon>
        <taxon>Chitinophaga</taxon>
    </lineage>
</organism>
<dbReference type="Proteomes" id="UP000184420">
    <property type="component" value="Unassembled WGS sequence"/>
</dbReference>
<accession>A0A1M6YTW8</accession>
<name>A0A1M6YTW8_9BACT</name>
<gene>
    <name evidence="1" type="ORF">SAMN05444266_102484</name>
</gene>
<reference evidence="1 2" key="1">
    <citation type="submission" date="2016-11" db="EMBL/GenBank/DDBJ databases">
        <authorList>
            <person name="Jaros S."/>
            <person name="Januszkiewicz K."/>
            <person name="Wedrychowicz H."/>
        </authorList>
    </citation>
    <scope>NUCLEOTIDE SEQUENCE [LARGE SCALE GENOMIC DNA]</scope>
    <source>
        <strain evidence="1 2">DSM 27406</strain>
    </source>
</reference>
<dbReference type="RefSeq" id="WP_073079293.1">
    <property type="nucleotide sequence ID" value="NZ_FRBL01000002.1"/>
</dbReference>
<keyword evidence="2" id="KW-1185">Reference proteome</keyword>
<dbReference type="STRING" id="1419482.SAMN05444266_102484"/>
<dbReference type="AlphaFoldDB" id="A0A1M6YTW8"/>
<evidence type="ECO:0000313" key="1">
    <source>
        <dbReference type="EMBL" id="SHL21657.1"/>
    </source>
</evidence>
<proteinExistence type="predicted"/>
<sequence>MMIEPSIRQVMNLVEQQKKEMDDYLDAVKARYTEVRNNSSISEGEHPIDWDDITSRIKSLEETLQHTKAEIETINSDYFMFNAGWRIFKEKCDRINLRLELAEENALPPAE</sequence>
<protein>
    <submittedName>
        <fullName evidence="1">Uncharacterized protein</fullName>
    </submittedName>
</protein>
<evidence type="ECO:0000313" key="2">
    <source>
        <dbReference type="Proteomes" id="UP000184420"/>
    </source>
</evidence>
<dbReference type="EMBL" id="FRBL01000002">
    <property type="protein sequence ID" value="SHL21657.1"/>
    <property type="molecule type" value="Genomic_DNA"/>
</dbReference>